<evidence type="ECO:0008006" key="3">
    <source>
        <dbReference type="Google" id="ProtNLM"/>
    </source>
</evidence>
<dbReference type="PROSITE" id="PS51257">
    <property type="entry name" value="PROKAR_LIPOPROTEIN"/>
    <property type="match status" value="1"/>
</dbReference>
<evidence type="ECO:0000313" key="2">
    <source>
        <dbReference type="Proteomes" id="UP001595882"/>
    </source>
</evidence>
<dbReference type="Proteomes" id="UP001595882">
    <property type="component" value="Unassembled WGS sequence"/>
</dbReference>
<gene>
    <name evidence="1" type="ORF">ACFOY7_17100</name>
</gene>
<protein>
    <recommendedName>
        <fullName evidence="3">DUF3221 domain-containing protein</fullName>
    </recommendedName>
</protein>
<accession>A0ABV8WYL8</accession>
<organism evidence="1 2">
    <name type="scientific">Gracilibacillus xinjiangensis</name>
    <dbReference type="NCBI Taxonomy" id="1193282"/>
    <lineage>
        <taxon>Bacteria</taxon>
        <taxon>Bacillati</taxon>
        <taxon>Bacillota</taxon>
        <taxon>Bacilli</taxon>
        <taxon>Bacillales</taxon>
        <taxon>Bacillaceae</taxon>
        <taxon>Gracilibacillus</taxon>
    </lineage>
</organism>
<dbReference type="RefSeq" id="WP_390253761.1">
    <property type="nucleotide sequence ID" value="NZ_JBHSDT010000008.1"/>
</dbReference>
<name>A0ABV8WYL8_9BACI</name>
<evidence type="ECO:0000313" key="1">
    <source>
        <dbReference type="EMBL" id="MFC4404790.1"/>
    </source>
</evidence>
<reference evidence="2" key="1">
    <citation type="journal article" date="2019" name="Int. J. Syst. Evol. Microbiol.">
        <title>The Global Catalogue of Microorganisms (GCM) 10K type strain sequencing project: providing services to taxonomists for standard genome sequencing and annotation.</title>
        <authorList>
            <consortium name="The Broad Institute Genomics Platform"/>
            <consortium name="The Broad Institute Genome Sequencing Center for Infectious Disease"/>
            <person name="Wu L."/>
            <person name="Ma J."/>
        </authorList>
    </citation>
    <scope>NUCLEOTIDE SEQUENCE [LARGE SCALE GENOMIC DNA]</scope>
    <source>
        <strain evidence="2">CCUG 37865</strain>
    </source>
</reference>
<proteinExistence type="predicted"/>
<comment type="caution">
    <text evidence="1">The sequence shown here is derived from an EMBL/GenBank/DDBJ whole genome shotgun (WGS) entry which is preliminary data.</text>
</comment>
<sequence>MKKLIILFILPGLLAACNHDQINQIAIGNPTMDEILKEDSNADVFVHRDIVYKNAMDVEWLTELEFKLGDQIGEISSSNNATHLPIETELYELIDENRPIIIAVVDDQIIPYLGMIEG</sequence>
<keyword evidence="2" id="KW-1185">Reference proteome</keyword>
<dbReference type="EMBL" id="JBHSDT010000008">
    <property type="protein sequence ID" value="MFC4404790.1"/>
    <property type="molecule type" value="Genomic_DNA"/>
</dbReference>